<dbReference type="Proteomes" id="UP001227268">
    <property type="component" value="Unassembled WGS sequence"/>
</dbReference>
<name>A0ACC2W488_9TREE</name>
<organism evidence="1 2">
    <name type="scientific">Naganishia friedmannii</name>
    <dbReference type="NCBI Taxonomy" id="89922"/>
    <lineage>
        <taxon>Eukaryota</taxon>
        <taxon>Fungi</taxon>
        <taxon>Dikarya</taxon>
        <taxon>Basidiomycota</taxon>
        <taxon>Agaricomycotina</taxon>
        <taxon>Tremellomycetes</taxon>
        <taxon>Filobasidiales</taxon>
        <taxon>Filobasidiaceae</taxon>
        <taxon>Naganishia</taxon>
    </lineage>
</organism>
<evidence type="ECO:0000313" key="1">
    <source>
        <dbReference type="EMBL" id="KAJ9106206.1"/>
    </source>
</evidence>
<keyword evidence="2" id="KW-1185">Reference proteome</keyword>
<protein>
    <submittedName>
        <fullName evidence="1">Uncharacterized protein</fullName>
    </submittedName>
</protein>
<dbReference type="EMBL" id="JASBWT010000003">
    <property type="protein sequence ID" value="KAJ9106206.1"/>
    <property type="molecule type" value="Genomic_DNA"/>
</dbReference>
<accession>A0ACC2W488</accession>
<comment type="caution">
    <text evidence="1">The sequence shown here is derived from an EMBL/GenBank/DDBJ whole genome shotgun (WGS) entry which is preliminary data.</text>
</comment>
<gene>
    <name evidence="1" type="ORF">QFC21_001350</name>
</gene>
<evidence type="ECO:0000313" key="2">
    <source>
        <dbReference type="Proteomes" id="UP001227268"/>
    </source>
</evidence>
<sequence length="352" mass="38867">MNIFSTPPSSAAISVSSRFASASARRPSIPPYDKANRQYRHFTTHRYMTRSKDGVATFYRPLVDSGYPELIVITHYAPPGSDSMCLSSVLDRDDGNEVDDVEHAEEREGTSRVPMHVEFRVYPGGSLTSPAELSSTSTASSISVARYMMLALFLAPLAITLCAAGSGMMRDHLRFSVIAMPGIGIQLETKKGHRLPPWPRPRFPFIKPKTSTSTPTPLINDPIVHLGDALACPSWLFTTTTTFIPLSTLRPASSKNGAADSIIIHEGLQRWSIKFYLAIMYCVKAGSGSGKLSDASSVIDDATKRGEEWKVQVMFPALQPRLPILREVYYGLREVMFEDFKDDVPQNTPDMT</sequence>
<reference evidence="1" key="1">
    <citation type="submission" date="2023-04" db="EMBL/GenBank/DDBJ databases">
        <title>Draft Genome sequencing of Naganishia species isolated from polar environments using Oxford Nanopore Technology.</title>
        <authorList>
            <person name="Leo P."/>
            <person name="Venkateswaran K."/>
        </authorList>
    </citation>
    <scope>NUCLEOTIDE SEQUENCE</scope>
    <source>
        <strain evidence="1">MNA-CCFEE 5423</strain>
    </source>
</reference>
<proteinExistence type="predicted"/>